<accession>A0AAW9PV82</accession>
<gene>
    <name evidence="1" type="ORF">V2H45_08165</name>
</gene>
<proteinExistence type="predicted"/>
<evidence type="ECO:0000313" key="2">
    <source>
        <dbReference type="Proteomes" id="UP001333818"/>
    </source>
</evidence>
<reference evidence="1" key="1">
    <citation type="submission" date="2024-01" db="EMBL/GenBank/DDBJ databases">
        <title>Bank of Algae and Cyanobacteria of the Azores (BACA) strain genomes.</title>
        <authorList>
            <person name="Luz R."/>
            <person name="Cordeiro R."/>
            <person name="Fonseca A."/>
            <person name="Goncalves V."/>
        </authorList>
    </citation>
    <scope>NUCLEOTIDE SEQUENCE</scope>
    <source>
        <strain evidence="1">BACA0141</strain>
    </source>
</reference>
<comment type="caution">
    <text evidence="1">The sequence shown here is derived from an EMBL/GenBank/DDBJ whole genome shotgun (WGS) entry which is preliminary data.</text>
</comment>
<dbReference type="RefSeq" id="WP_330483147.1">
    <property type="nucleotide sequence ID" value="NZ_JAZBJZ010000024.1"/>
</dbReference>
<organism evidence="1 2">
    <name type="scientific">Tumidithrix elongata BACA0141</name>
    <dbReference type="NCBI Taxonomy" id="2716417"/>
    <lineage>
        <taxon>Bacteria</taxon>
        <taxon>Bacillati</taxon>
        <taxon>Cyanobacteriota</taxon>
        <taxon>Cyanophyceae</taxon>
        <taxon>Pseudanabaenales</taxon>
        <taxon>Pseudanabaenaceae</taxon>
        <taxon>Tumidithrix</taxon>
        <taxon>Tumidithrix elongata</taxon>
    </lineage>
</organism>
<sequence length="50" mass="5608">MPYIQSDTRILAISRNIGTLYTIYTMVSGMLSRWHIANPLDATPEMGHGL</sequence>
<dbReference type="AlphaFoldDB" id="A0AAW9PV82"/>
<keyword evidence="2" id="KW-1185">Reference proteome</keyword>
<dbReference type="EMBL" id="JAZBJZ010000024">
    <property type="protein sequence ID" value="MEE3716717.1"/>
    <property type="molecule type" value="Genomic_DNA"/>
</dbReference>
<dbReference type="Proteomes" id="UP001333818">
    <property type="component" value="Unassembled WGS sequence"/>
</dbReference>
<name>A0AAW9PV82_9CYAN</name>
<evidence type="ECO:0000313" key="1">
    <source>
        <dbReference type="EMBL" id="MEE3716717.1"/>
    </source>
</evidence>
<protein>
    <submittedName>
        <fullName evidence="1">Uncharacterized protein</fullName>
    </submittedName>
</protein>